<evidence type="ECO:0000313" key="1">
    <source>
        <dbReference type="EMBL" id="GAX20543.1"/>
    </source>
</evidence>
<comment type="caution">
    <text evidence="1">The sequence shown here is derived from an EMBL/GenBank/DDBJ whole genome shotgun (WGS) entry which is preliminary data.</text>
</comment>
<evidence type="ECO:0000313" key="2">
    <source>
        <dbReference type="Proteomes" id="UP000198406"/>
    </source>
</evidence>
<dbReference type="EMBL" id="BDSP01000150">
    <property type="protein sequence ID" value="GAX20543.1"/>
    <property type="molecule type" value="Genomic_DNA"/>
</dbReference>
<organism evidence="1 2">
    <name type="scientific">Fistulifera solaris</name>
    <name type="common">Oleaginous diatom</name>
    <dbReference type="NCBI Taxonomy" id="1519565"/>
    <lineage>
        <taxon>Eukaryota</taxon>
        <taxon>Sar</taxon>
        <taxon>Stramenopiles</taxon>
        <taxon>Ochrophyta</taxon>
        <taxon>Bacillariophyta</taxon>
        <taxon>Bacillariophyceae</taxon>
        <taxon>Bacillariophycidae</taxon>
        <taxon>Naviculales</taxon>
        <taxon>Naviculaceae</taxon>
        <taxon>Fistulifera</taxon>
    </lineage>
</organism>
<dbReference type="InParanoid" id="A0A1Z5K2R7"/>
<dbReference type="AlphaFoldDB" id="A0A1Z5K2R7"/>
<dbReference type="OrthoDB" id="42699at2759"/>
<evidence type="ECO:0008006" key="3">
    <source>
        <dbReference type="Google" id="ProtNLM"/>
    </source>
</evidence>
<dbReference type="Proteomes" id="UP000198406">
    <property type="component" value="Unassembled WGS sequence"/>
</dbReference>
<gene>
    <name evidence="1" type="ORF">FisN_3Hu607</name>
</gene>
<name>A0A1Z5K2R7_FISSO</name>
<accession>A0A1Z5K2R7</accession>
<dbReference type="InterPro" id="IPR005046">
    <property type="entry name" value="DUF285"/>
</dbReference>
<protein>
    <recommendedName>
        <fullName evidence="3">Chitinase</fullName>
    </recommendedName>
</protein>
<proteinExistence type="predicted"/>
<keyword evidence="2" id="KW-1185">Reference proteome</keyword>
<dbReference type="Pfam" id="PF03382">
    <property type="entry name" value="DUF285"/>
    <property type="match status" value="1"/>
</dbReference>
<sequence length="96" mass="11067">MQSPLWKPCFLVNQDISDWDTEKVTSMSAMFTNALAFNQDIADWDTASANSMTYMFFNAPTFDQHLCAWKDVATGALKTHWHKLRSAKYSLERLLL</sequence>
<reference evidence="1 2" key="1">
    <citation type="journal article" date="2015" name="Plant Cell">
        <title>Oil accumulation by the oleaginous diatom Fistulifera solaris as revealed by the genome and transcriptome.</title>
        <authorList>
            <person name="Tanaka T."/>
            <person name="Maeda Y."/>
            <person name="Veluchamy A."/>
            <person name="Tanaka M."/>
            <person name="Abida H."/>
            <person name="Marechal E."/>
            <person name="Bowler C."/>
            <person name="Muto M."/>
            <person name="Sunaga Y."/>
            <person name="Tanaka M."/>
            <person name="Yoshino T."/>
            <person name="Taniguchi T."/>
            <person name="Fukuda Y."/>
            <person name="Nemoto M."/>
            <person name="Matsumoto M."/>
            <person name="Wong P.S."/>
            <person name="Aburatani S."/>
            <person name="Fujibuchi W."/>
        </authorList>
    </citation>
    <scope>NUCLEOTIDE SEQUENCE [LARGE SCALE GENOMIC DNA]</scope>
    <source>
        <strain evidence="1 2">JPCC DA0580</strain>
    </source>
</reference>